<name>I0IDV2_PHYMF</name>
<dbReference type="HOGENOM" id="CLU_008982_0_0_0"/>
<dbReference type="PANTHER" id="PTHR38045:SF1">
    <property type="entry name" value="HEPARINASE II_III-LIKE PROTEIN"/>
    <property type="match status" value="1"/>
</dbReference>
<proteinExistence type="predicted"/>
<comment type="subcellular location">
    <subcellularLocation>
        <location evidence="1">Cell envelope</location>
    </subcellularLocation>
</comment>
<dbReference type="Proteomes" id="UP000007881">
    <property type="component" value="Chromosome"/>
</dbReference>
<dbReference type="Pfam" id="PF07940">
    <property type="entry name" value="Hepar_II_III_C"/>
    <property type="match status" value="1"/>
</dbReference>
<dbReference type="PANTHER" id="PTHR38045">
    <property type="entry name" value="CHROMOSOME 1, WHOLE GENOME SHOTGUN SEQUENCE"/>
    <property type="match status" value="1"/>
</dbReference>
<organism evidence="4 5">
    <name type="scientific">Phycisphaera mikurensis (strain NBRC 102666 / KCTC 22515 / FYK2301M01)</name>
    <dbReference type="NCBI Taxonomy" id="1142394"/>
    <lineage>
        <taxon>Bacteria</taxon>
        <taxon>Pseudomonadati</taxon>
        <taxon>Planctomycetota</taxon>
        <taxon>Phycisphaerae</taxon>
        <taxon>Phycisphaerales</taxon>
        <taxon>Phycisphaeraceae</taxon>
        <taxon>Phycisphaera</taxon>
    </lineage>
</organism>
<evidence type="ECO:0000256" key="2">
    <source>
        <dbReference type="SAM" id="MobiDB-lite"/>
    </source>
</evidence>
<dbReference type="STRING" id="1142394.PSMK_12810"/>
<dbReference type="KEGG" id="phm:PSMK_12810"/>
<dbReference type="EMBL" id="AP012338">
    <property type="protein sequence ID" value="BAM03440.1"/>
    <property type="molecule type" value="Genomic_DNA"/>
</dbReference>
<feature type="domain" description="Heparinase II/III-like C-terminal" evidence="3">
    <location>
        <begin position="375"/>
        <end position="553"/>
    </location>
</feature>
<feature type="region of interest" description="Disordered" evidence="2">
    <location>
        <begin position="1"/>
        <end position="24"/>
    </location>
</feature>
<dbReference type="InterPro" id="IPR008929">
    <property type="entry name" value="Chondroitin_lyas"/>
</dbReference>
<dbReference type="eggNOG" id="COG4225">
    <property type="taxonomic scope" value="Bacteria"/>
</dbReference>
<dbReference type="GO" id="GO:0016829">
    <property type="term" value="F:lyase activity"/>
    <property type="evidence" value="ECO:0007669"/>
    <property type="project" value="InterPro"/>
</dbReference>
<dbReference type="Gene3D" id="2.70.98.70">
    <property type="match status" value="1"/>
</dbReference>
<reference evidence="4 5" key="1">
    <citation type="submission" date="2012-02" db="EMBL/GenBank/DDBJ databases">
        <title>Complete genome sequence of Phycisphaera mikurensis NBRC 102666.</title>
        <authorList>
            <person name="Ankai A."/>
            <person name="Hosoyama A."/>
            <person name="Terui Y."/>
            <person name="Sekine M."/>
            <person name="Fukai R."/>
            <person name="Kato Y."/>
            <person name="Nakamura S."/>
            <person name="Yamada-Narita S."/>
            <person name="Kawakoshi A."/>
            <person name="Fukunaga Y."/>
            <person name="Yamazaki S."/>
            <person name="Fujita N."/>
        </authorList>
    </citation>
    <scope>NUCLEOTIDE SEQUENCE [LARGE SCALE GENOMIC DNA]</scope>
    <source>
        <strain evidence="5">NBRC 102666 / KCTC 22515 / FYK2301M01</strain>
    </source>
</reference>
<keyword evidence="5" id="KW-1185">Reference proteome</keyword>
<dbReference type="Gene3D" id="1.50.10.100">
    <property type="entry name" value="Chondroitin AC/alginate lyase"/>
    <property type="match status" value="1"/>
</dbReference>
<dbReference type="RefSeq" id="WP_014436659.1">
    <property type="nucleotide sequence ID" value="NC_017080.1"/>
</dbReference>
<gene>
    <name evidence="4" type="ordered locus">PSMK_12810</name>
</gene>
<dbReference type="AlphaFoldDB" id="I0IDV2"/>
<accession>I0IDV2</accession>
<sequence>MPTSADPAAPGPPPPSPPLASMPEVRAGHPRVIATPERLAALRAQRAGDAVLDALLRNVEARARACLDQPTLQREQVGRRLLRVSREALERITACALAFHTTGDGRFARRAEEELLAVAGFTDWNPTHFLDTAEMAAAVGLGYDWLFDTLSDDTRVALRGALQTKALRQRTASRHGWHWQLATHNWNPVGFGGLTLAALAIAEDDPAALAELLAAVREHNPRALQAMAPDGVHPEGPAYWSYGTTYQCLLLDALRTALGTDLGLAQEPGFLASGGFMAHARGPTGRSFNFSDSRERVSFTPAFLWVAEEANAPGWLAAWRAGGWEEATAADGRFRVFTPLWWLRLDPTALGEDAPRSWSGGGPNPVAFFRERWSDPGAMYLAIKGGRGSVSHGHLDAGSFVLDADGVRWAMDPGKVDYESIESQGIDLWDRAQGSDRWRVYHHRNEAHNTLTIGGALHRVDGFAPLIAVEPLAPPGENLPGVAALDLAAPLGASVATATRRFVFDPGPDRGVTVTDELTGLAPAAREEPVAWTLMTEAAVEVDGDSATLRRDGKMLRVEMTSSRAGRWHAEPAAPPAGLLGPPLPGVTRLRWTTSAAPDGTLRLEATLRPLDPLR</sequence>
<evidence type="ECO:0000313" key="4">
    <source>
        <dbReference type="EMBL" id="BAM03440.1"/>
    </source>
</evidence>
<evidence type="ECO:0000259" key="3">
    <source>
        <dbReference type="Pfam" id="PF07940"/>
    </source>
</evidence>
<dbReference type="SUPFAM" id="SSF48230">
    <property type="entry name" value="Chondroitin AC/alginate lyase"/>
    <property type="match status" value="1"/>
</dbReference>
<protein>
    <recommendedName>
        <fullName evidence="3">Heparinase II/III-like C-terminal domain-containing protein</fullName>
    </recommendedName>
</protein>
<evidence type="ECO:0000313" key="5">
    <source>
        <dbReference type="Proteomes" id="UP000007881"/>
    </source>
</evidence>
<dbReference type="InterPro" id="IPR012480">
    <property type="entry name" value="Hepar_II_III_C"/>
</dbReference>
<evidence type="ECO:0000256" key="1">
    <source>
        <dbReference type="ARBA" id="ARBA00004196"/>
    </source>
</evidence>
<dbReference type="OrthoDB" id="9772435at2"/>
<dbReference type="GO" id="GO:0030313">
    <property type="term" value="C:cell envelope"/>
    <property type="evidence" value="ECO:0007669"/>
    <property type="project" value="UniProtKB-SubCell"/>
</dbReference>
<feature type="compositionally biased region" description="Pro residues" evidence="2">
    <location>
        <begin position="9"/>
        <end position="20"/>
    </location>
</feature>